<dbReference type="EMBL" id="JANPWB010000003">
    <property type="protein sequence ID" value="KAJ1200244.1"/>
    <property type="molecule type" value="Genomic_DNA"/>
</dbReference>
<gene>
    <name evidence="2" type="ORF">NDU88_004070</name>
</gene>
<proteinExistence type="predicted"/>
<comment type="caution">
    <text evidence="2">The sequence shown here is derived from an EMBL/GenBank/DDBJ whole genome shotgun (WGS) entry which is preliminary data.</text>
</comment>
<feature type="region of interest" description="Disordered" evidence="1">
    <location>
        <begin position="1"/>
        <end position="49"/>
    </location>
</feature>
<reference evidence="2" key="1">
    <citation type="journal article" date="2022" name="bioRxiv">
        <title>Sequencing and chromosome-scale assembly of the giantPleurodeles waltlgenome.</title>
        <authorList>
            <person name="Brown T."/>
            <person name="Elewa A."/>
            <person name="Iarovenko S."/>
            <person name="Subramanian E."/>
            <person name="Araus A.J."/>
            <person name="Petzold A."/>
            <person name="Susuki M."/>
            <person name="Suzuki K.-i.T."/>
            <person name="Hayashi T."/>
            <person name="Toyoda A."/>
            <person name="Oliveira C."/>
            <person name="Osipova E."/>
            <person name="Leigh N.D."/>
            <person name="Simon A."/>
            <person name="Yun M.H."/>
        </authorList>
    </citation>
    <scope>NUCLEOTIDE SEQUENCE</scope>
    <source>
        <strain evidence="2">20211129_DDA</strain>
        <tissue evidence="2">Liver</tissue>
    </source>
</reference>
<sequence>MGGSAPPFRGTAMNKEKRSRRETENMHSSCSVSREQFPGRSQTSKPFLRGCEWPPLSQVSVALSRCVTAGPCGKGEDAGSLFHGRSAAVLLPRAATAGGIGRDPAAGGSEPGTVVTVHTARDGVLYVEPRFPQRALSPLPARTVGGV</sequence>
<accession>A0AAV7VJM5</accession>
<feature type="compositionally biased region" description="Basic and acidic residues" evidence="1">
    <location>
        <begin position="14"/>
        <end position="25"/>
    </location>
</feature>
<keyword evidence="3" id="KW-1185">Reference proteome</keyword>
<evidence type="ECO:0000313" key="3">
    <source>
        <dbReference type="Proteomes" id="UP001066276"/>
    </source>
</evidence>
<organism evidence="2 3">
    <name type="scientific">Pleurodeles waltl</name>
    <name type="common">Iberian ribbed newt</name>
    <dbReference type="NCBI Taxonomy" id="8319"/>
    <lineage>
        <taxon>Eukaryota</taxon>
        <taxon>Metazoa</taxon>
        <taxon>Chordata</taxon>
        <taxon>Craniata</taxon>
        <taxon>Vertebrata</taxon>
        <taxon>Euteleostomi</taxon>
        <taxon>Amphibia</taxon>
        <taxon>Batrachia</taxon>
        <taxon>Caudata</taxon>
        <taxon>Salamandroidea</taxon>
        <taxon>Salamandridae</taxon>
        <taxon>Pleurodelinae</taxon>
        <taxon>Pleurodeles</taxon>
    </lineage>
</organism>
<evidence type="ECO:0000256" key="1">
    <source>
        <dbReference type="SAM" id="MobiDB-lite"/>
    </source>
</evidence>
<protein>
    <submittedName>
        <fullName evidence="2">Uncharacterized protein</fullName>
    </submittedName>
</protein>
<feature type="compositionally biased region" description="Polar residues" evidence="1">
    <location>
        <begin position="26"/>
        <end position="45"/>
    </location>
</feature>
<name>A0AAV7VJM5_PLEWA</name>
<dbReference type="AlphaFoldDB" id="A0AAV7VJM5"/>
<dbReference type="Proteomes" id="UP001066276">
    <property type="component" value="Chromosome 2_1"/>
</dbReference>
<evidence type="ECO:0000313" key="2">
    <source>
        <dbReference type="EMBL" id="KAJ1200244.1"/>
    </source>
</evidence>